<evidence type="ECO:0000313" key="8">
    <source>
        <dbReference type="Proteomes" id="UP000541535"/>
    </source>
</evidence>
<keyword evidence="4" id="KW-0472">Membrane</keyword>
<feature type="domain" description="TonB C-terminal" evidence="6">
    <location>
        <begin position="16"/>
        <end position="110"/>
    </location>
</feature>
<dbReference type="PROSITE" id="PS52015">
    <property type="entry name" value="TONB_CTD"/>
    <property type="match status" value="1"/>
</dbReference>
<evidence type="ECO:0000256" key="4">
    <source>
        <dbReference type="ARBA" id="ARBA00023136"/>
    </source>
</evidence>
<dbReference type="NCBIfam" id="TIGR01352">
    <property type="entry name" value="tonB_Cterm"/>
    <property type="match status" value="1"/>
</dbReference>
<dbReference type="GO" id="GO:0016020">
    <property type="term" value="C:membrane"/>
    <property type="evidence" value="ECO:0007669"/>
    <property type="project" value="UniProtKB-SubCell"/>
</dbReference>
<dbReference type="InterPro" id="IPR006260">
    <property type="entry name" value="TonB/TolA_C"/>
</dbReference>
<dbReference type="Pfam" id="PF03544">
    <property type="entry name" value="TonB_C"/>
    <property type="match status" value="1"/>
</dbReference>
<reference evidence="7 8" key="1">
    <citation type="submission" date="2020-08" db="EMBL/GenBank/DDBJ databases">
        <title>Genomic Encyclopedia of Type Strains, Phase III (KMG-III): the genomes of soil and plant-associated and newly described type strains.</title>
        <authorList>
            <person name="Whitman W."/>
        </authorList>
    </citation>
    <scope>NUCLEOTIDE SEQUENCE [LARGE SCALE GENOMIC DNA]</scope>
    <source>
        <strain evidence="7 8">CECT 8897</strain>
    </source>
</reference>
<organism evidence="7 8">
    <name type="scientific">Pseudoduganella violacea</name>
    <dbReference type="NCBI Taxonomy" id="1715466"/>
    <lineage>
        <taxon>Bacteria</taxon>
        <taxon>Pseudomonadati</taxon>
        <taxon>Pseudomonadota</taxon>
        <taxon>Betaproteobacteria</taxon>
        <taxon>Burkholderiales</taxon>
        <taxon>Oxalobacteraceae</taxon>
        <taxon>Telluria group</taxon>
        <taxon>Pseudoduganella</taxon>
    </lineage>
</organism>
<dbReference type="InterPro" id="IPR052945">
    <property type="entry name" value="Mitotic_Regulator"/>
</dbReference>
<keyword evidence="3" id="KW-1133">Transmembrane helix</keyword>
<feature type="domain" description="Rhodanese" evidence="5">
    <location>
        <begin position="225"/>
        <end position="258"/>
    </location>
</feature>
<comment type="subcellular location">
    <subcellularLocation>
        <location evidence="1">Membrane</location>
        <topology evidence="1">Single-pass membrane protein</topology>
    </subcellularLocation>
</comment>
<name>A0A7W5FT28_9BURK</name>
<dbReference type="SUPFAM" id="SSF81901">
    <property type="entry name" value="HCP-like"/>
    <property type="match status" value="2"/>
</dbReference>
<dbReference type="SMART" id="SM00671">
    <property type="entry name" value="SEL1"/>
    <property type="match status" value="7"/>
</dbReference>
<dbReference type="AlphaFoldDB" id="A0A7W5FT28"/>
<dbReference type="PROSITE" id="PS50206">
    <property type="entry name" value="RHODANESE_3"/>
    <property type="match status" value="1"/>
</dbReference>
<proteinExistence type="predicted"/>
<evidence type="ECO:0000313" key="7">
    <source>
        <dbReference type="EMBL" id="MBB3118146.1"/>
    </source>
</evidence>
<dbReference type="Pfam" id="PF08238">
    <property type="entry name" value="Sel1"/>
    <property type="match status" value="7"/>
</dbReference>
<protein>
    <recommendedName>
        <fullName evidence="9">TonB family protein</fullName>
    </recommendedName>
</protein>
<dbReference type="SUPFAM" id="SSF74653">
    <property type="entry name" value="TolA/TonB C-terminal domain"/>
    <property type="match status" value="1"/>
</dbReference>
<dbReference type="PANTHER" id="PTHR43628">
    <property type="entry name" value="ACTIVATOR OF C KINASE PROTEIN 1-RELATED"/>
    <property type="match status" value="1"/>
</dbReference>
<comment type="caution">
    <text evidence="7">The sequence shown here is derived from an EMBL/GenBank/DDBJ whole genome shotgun (WGS) entry which is preliminary data.</text>
</comment>
<dbReference type="PANTHER" id="PTHR43628:SF1">
    <property type="entry name" value="CHITIN SYNTHASE REGULATORY FACTOR 2-RELATED"/>
    <property type="match status" value="1"/>
</dbReference>
<keyword evidence="8" id="KW-1185">Reference proteome</keyword>
<dbReference type="EMBL" id="JACHXD010000003">
    <property type="protein sequence ID" value="MBB3118146.1"/>
    <property type="molecule type" value="Genomic_DNA"/>
</dbReference>
<accession>A0A7W5FT28</accession>
<keyword evidence="2" id="KW-0812">Transmembrane</keyword>
<evidence type="ECO:0008006" key="9">
    <source>
        <dbReference type="Google" id="ProtNLM"/>
    </source>
</evidence>
<evidence type="ECO:0000256" key="1">
    <source>
        <dbReference type="ARBA" id="ARBA00004167"/>
    </source>
</evidence>
<gene>
    <name evidence="7" type="ORF">FHS03_001177</name>
</gene>
<dbReference type="Proteomes" id="UP000541535">
    <property type="component" value="Unassembled WGS sequence"/>
</dbReference>
<dbReference type="RefSeq" id="WP_183440104.1">
    <property type="nucleotide sequence ID" value="NZ_JACHXD010000003.1"/>
</dbReference>
<dbReference type="GO" id="GO:0055085">
    <property type="term" value="P:transmembrane transport"/>
    <property type="evidence" value="ECO:0007669"/>
    <property type="project" value="InterPro"/>
</dbReference>
<dbReference type="InterPro" id="IPR001763">
    <property type="entry name" value="Rhodanese-like_dom"/>
</dbReference>
<dbReference type="Gene3D" id="1.25.40.10">
    <property type="entry name" value="Tetratricopeptide repeat domain"/>
    <property type="match status" value="2"/>
</dbReference>
<evidence type="ECO:0000259" key="6">
    <source>
        <dbReference type="PROSITE" id="PS52015"/>
    </source>
</evidence>
<dbReference type="InterPro" id="IPR037682">
    <property type="entry name" value="TonB_C"/>
</dbReference>
<sequence length="497" mass="54078">MAASVSAQQPPAASAATPAIIDFAHCFKPEWPQLVGDVEMQTAATLAYQVGVDGKLLAARLLQSSGSTAFDQAALAAGRACRFQPAAVDGKPVAAWLQFRYVHTPTDLVSDPSLVREYLQARAAAEKGGAAEQLLLARLLEQGRGVAPNPDDALRWYRQAAQSGSAEAQLWLGNCYFNGVLLPKDKVEALRWYQAAADDGNAQAQNALGLMYQRGDGVPKDFDEAARMYLLAALQGYDVAQNNLGYMYWRGQGLEQNPAVAVEWYRKAATQGNAWAQQNLSVAYERGLGVAADRKQARHWLERAAAQGFTRAQVRLGDMLMEYVQSEADRELAVYWYRRAAEQGDLAGQISLAYCYETGHGVTRDFAQAAAWYSRAVGQTSSLTRSAPRLPGEDGRGIAGGPVQAVKPHTPGGVLQNVDSLRMLALAQYTENRGEQDAIAALGDYSRLSEVGELPIVERHIRSYQLPEVPQPRPPQPEQRWLEQVPAVASGRYGACI</sequence>
<dbReference type="InterPro" id="IPR006597">
    <property type="entry name" value="Sel1-like"/>
</dbReference>
<evidence type="ECO:0000259" key="5">
    <source>
        <dbReference type="PROSITE" id="PS50206"/>
    </source>
</evidence>
<dbReference type="InterPro" id="IPR011990">
    <property type="entry name" value="TPR-like_helical_dom_sf"/>
</dbReference>
<dbReference type="Gene3D" id="3.30.1150.10">
    <property type="match status" value="1"/>
</dbReference>
<evidence type="ECO:0000256" key="2">
    <source>
        <dbReference type="ARBA" id="ARBA00022692"/>
    </source>
</evidence>
<evidence type="ECO:0000256" key="3">
    <source>
        <dbReference type="ARBA" id="ARBA00022989"/>
    </source>
</evidence>